<dbReference type="Pfam" id="PF22433">
    <property type="entry name" value="MtxA_IG-like"/>
    <property type="match status" value="1"/>
</dbReference>
<dbReference type="InterPro" id="IPR054359">
    <property type="entry name" value="MtxA_M_Ig-like"/>
</dbReference>
<dbReference type="Pfam" id="PF22121">
    <property type="entry name" value="MtxA_C"/>
    <property type="match status" value="1"/>
</dbReference>
<proteinExistence type="predicted"/>
<feature type="domain" description="Magnetotaxis protein MtxA C-terminal" evidence="1">
    <location>
        <begin position="251"/>
        <end position="319"/>
    </location>
</feature>
<feature type="domain" description="Magnetotaxis protein MtxA middle immunoglobulin-like" evidence="2">
    <location>
        <begin position="159"/>
        <end position="241"/>
    </location>
</feature>
<evidence type="ECO:0000259" key="2">
    <source>
        <dbReference type="Pfam" id="PF22433"/>
    </source>
</evidence>
<sequence>VEAVKKMMKFKLLGQLLSLAILISVFSTAMASKGPPVAKLCEVEGEVLYSRDGKKWMPVRRTKYLFPGYQVLTGAKSGSGKIINHSTGESQALGLDTLVKVTEGNISLVSGRLSEPEQELASLSQSLLNKFSRAQRYTTVRRSATTDEQQLCDKVKVLTIRNVTLSPAHSDLVWSNACPEFSYNLIIDGGEPIAVTAEPEAEMIRFGVSNMASGEHTYRVEVRNEGRTVYVPRAESKFTVMMAEQEKEVMDALEQIDDDIFLEANLLEENGLHVAAMDAYRDYSKENQEDNDMRPLLIQSYQNLKLTELRENEARLYNAALEDDD</sequence>
<dbReference type="AlphaFoldDB" id="A0A381WHT4"/>
<evidence type="ECO:0000259" key="3">
    <source>
        <dbReference type="Pfam" id="PF24045"/>
    </source>
</evidence>
<dbReference type="EMBL" id="UINC01011858">
    <property type="protein sequence ID" value="SVA52075.1"/>
    <property type="molecule type" value="Genomic_DNA"/>
</dbReference>
<name>A0A381WHT4_9ZZZZ</name>
<reference evidence="4" key="1">
    <citation type="submission" date="2018-05" db="EMBL/GenBank/DDBJ databases">
        <authorList>
            <person name="Lanie J.A."/>
            <person name="Ng W.-L."/>
            <person name="Kazmierczak K.M."/>
            <person name="Andrzejewski T.M."/>
            <person name="Davidsen T.M."/>
            <person name="Wayne K.J."/>
            <person name="Tettelin H."/>
            <person name="Glass J.I."/>
            <person name="Rusch D."/>
            <person name="Podicherti R."/>
            <person name="Tsui H.-C.T."/>
            <person name="Winkler M.E."/>
        </authorList>
    </citation>
    <scope>NUCLEOTIDE SEQUENCE</scope>
</reference>
<dbReference type="InterPro" id="IPR054358">
    <property type="entry name" value="MtxA_C"/>
</dbReference>
<protein>
    <submittedName>
        <fullName evidence="4">Uncharacterized protein</fullName>
    </submittedName>
</protein>
<dbReference type="InterPro" id="IPR055778">
    <property type="entry name" value="DUF7354"/>
</dbReference>
<feature type="domain" description="DUF7354" evidence="3">
    <location>
        <begin position="35"/>
        <end position="118"/>
    </location>
</feature>
<accession>A0A381WHT4</accession>
<evidence type="ECO:0000313" key="4">
    <source>
        <dbReference type="EMBL" id="SVA52075.1"/>
    </source>
</evidence>
<organism evidence="4">
    <name type="scientific">marine metagenome</name>
    <dbReference type="NCBI Taxonomy" id="408172"/>
    <lineage>
        <taxon>unclassified sequences</taxon>
        <taxon>metagenomes</taxon>
        <taxon>ecological metagenomes</taxon>
    </lineage>
</organism>
<dbReference type="Pfam" id="PF24045">
    <property type="entry name" value="DUF7354"/>
    <property type="match status" value="1"/>
</dbReference>
<evidence type="ECO:0000259" key="1">
    <source>
        <dbReference type="Pfam" id="PF22121"/>
    </source>
</evidence>
<gene>
    <name evidence="4" type="ORF">METZ01_LOCUS104929</name>
</gene>
<feature type="non-terminal residue" evidence="4">
    <location>
        <position position="1"/>
    </location>
</feature>